<dbReference type="Gene3D" id="1.10.10.1320">
    <property type="entry name" value="Anti-sigma factor, zinc-finger domain"/>
    <property type="match status" value="1"/>
</dbReference>
<keyword evidence="1" id="KW-0805">Transcription regulation</keyword>
<evidence type="ECO:0000256" key="1">
    <source>
        <dbReference type="ARBA" id="ARBA00023015"/>
    </source>
</evidence>
<accession>A0A417Y905</accession>
<dbReference type="OrthoDB" id="5242431at2"/>
<keyword evidence="3" id="KW-1133">Transmembrane helix</keyword>
<protein>
    <submittedName>
        <fullName evidence="5">Cell wall synthesis protein CwsA</fullName>
    </submittedName>
</protein>
<keyword evidence="6" id="KW-1185">Reference proteome</keyword>
<dbReference type="AlphaFoldDB" id="A0A417Y905"/>
<dbReference type="RefSeq" id="WP_118921666.1">
    <property type="nucleotide sequence ID" value="NZ_QXGH01000004.1"/>
</dbReference>
<keyword evidence="3" id="KW-0812">Transmembrane</keyword>
<dbReference type="InterPro" id="IPR041916">
    <property type="entry name" value="Anti_sigma_zinc_sf"/>
</dbReference>
<dbReference type="Proteomes" id="UP000283644">
    <property type="component" value="Unassembled WGS sequence"/>
</dbReference>
<dbReference type="InterPro" id="IPR027383">
    <property type="entry name" value="Znf_put"/>
</dbReference>
<dbReference type="EMBL" id="QXGH01000004">
    <property type="protein sequence ID" value="RHW29075.1"/>
    <property type="molecule type" value="Genomic_DNA"/>
</dbReference>
<evidence type="ECO:0000313" key="5">
    <source>
        <dbReference type="EMBL" id="RHW29075.1"/>
    </source>
</evidence>
<proteinExistence type="predicted"/>
<gene>
    <name evidence="5" type="primary">cwsA</name>
    <name evidence="5" type="ORF">D0Z08_00670</name>
</gene>
<reference evidence="5 6" key="1">
    <citation type="submission" date="2018-09" db="EMBL/GenBank/DDBJ databases">
        <title>Genome sequencing of Nocardioides immobilis CCTCC AB 2017083 for comparison to Nocardioides silvaticus.</title>
        <authorList>
            <person name="Li C."/>
            <person name="Wang G."/>
        </authorList>
    </citation>
    <scope>NUCLEOTIDE SEQUENCE [LARGE SCALE GENOMIC DNA]</scope>
    <source>
        <strain evidence="5 6">CCTCC AB 2017083</strain>
    </source>
</reference>
<comment type="caution">
    <text evidence="5">The sequence shown here is derived from an EMBL/GenBank/DDBJ whole genome shotgun (WGS) entry which is preliminary data.</text>
</comment>
<keyword evidence="2" id="KW-0804">Transcription</keyword>
<evidence type="ECO:0000256" key="2">
    <source>
        <dbReference type="ARBA" id="ARBA00023163"/>
    </source>
</evidence>
<organism evidence="5 6">
    <name type="scientific">Nocardioides immobilis</name>
    <dbReference type="NCBI Taxonomy" id="2049295"/>
    <lineage>
        <taxon>Bacteria</taxon>
        <taxon>Bacillati</taxon>
        <taxon>Actinomycetota</taxon>
        <taxon>Actinomycetes</taxon>
        <taxon>Propionibacteriales</taxon>
        <taxon>Nocardioidaceae</taxon>
        <taxon>Nocardioides</taxon>
    </lineage>
</organism>
<feature type="transmembrane region" description="Helical" evidence="3">
    <location>
        <begin position="88"/>
        <end position="110"/>
    </location>
</feature>
<evidence type="ECO:0000256" key="3">
    <source>
        <dbReference type="SAM" id="Phobius"/>
    </source>
</evidence>
<evidence type="ECO:0000313" key="6">
    <source>
        <dbReference type="Proteomes" id="UP000283644"/>
    </source>
</evidence>
<evidence type="ECO:0000259" key="4">
    <source>
        <dbReference type="Pfam" id="PF13490"/>
    </source>
</evidence>
<feature type="domain" description="Putative zinc-finger" evidence="4">
    <location>
        <begin position="10"/>
        <end position="35"/>
    </location>
</feature>
<keyword evidence="3" id="KW-0472">Membrane</keyword>
<dbReference type="Pfam" id="PF13490">
    <property type="entry name" value="zf-HC2"/>
    <property type="match status" value="1"/>
</dbReference>
<name>A0A417Y905_9ACTN</name>
<sequence>MTCPFATYDGAYVLGSLSATERADYERHLGTCEECSRAVRELAGLPGLLGRVPADLLEQPVSEPVPATLLPRLIAEARKHDRRRSIRTAVLAAAAVAVIAGGSAALAAGLRGGETPEPDAAPTATVTIAPPTVTTSPETAPRERMDAVQRSGAKGWVSLTPVRGGTRLELNCRYEGQHAYAYEIVVRTADGREETAGTFTAEPGKWVPSVGQASVPPEDIVEVEVGSSYGAILRLTR</sequence>